<comment type="caution">
    <text evidence="3">The sequence shown here is derived from an EMBL/GenBank/DDBJ whole genome shotgun (WGS) entry which is preliminary data.</text>
</comment>
<dbReference type="EMBL" id="BONQ01000077">
    <property type="protein sequence ID" value="GIG46870.1"/>
    <property type="molecule type" value="Genomic_DNA"/>
</dbReference>
<gene>
    <name evidence="3" type="ORF">Dsi01nite_049110</name>
</gene>
<dbReference type="Gene3D" id="3.40.50.720">
    <property type="entry name" value="NAD(P)-binding Rossmann-like Domain"/>
    <property type="match status" value="1"/>
</dbReference>
<dbReference type="Proteomes" id="UP000660611">
    <property type="component" value="Unassembled WGS sequence"/>
</dbReference>
<dbReference type="Pfam" id="PF01370">
    <property type="entry name" value="Epimerase"/>
    <property type="match status" value="1"/>
</dbReference>
<dbReference type="SUPFAM" id="SSF51735">
    <property type="entry name" value="NAD(P)-binding Rossmann-fold domains"/>
    <property type="match status" value="1"/>
</dbReference>
<comment type="similarity">
    <text evidence="1">Belongs to the NAD(P)-dependent epimerase/dehydratase family.</text>
</comment>
<keyword evidence="4" id="KW-1185">Reference proteome</keyword>
<dbReference type="Gene3D" id="3.90.25.10">
    <property type="entry name" value="UDP-galactose 4-epimerase, domain 1"/>
    <property type="match status" value="1"/>
</dbReference>
<dbReference type="RefSeq" id="WP_203848621.1">
    <property type="nucleotide sequence ID" value="NZ_BAAAVW010000016.1"/>
</dbReference>
<evidence type="ECO:0000256" key="1">
    <source>
        <dbReference type="ARBA" id="ARBA00007637"/>
    </source>
</evidence>
<dbReference type="AlphaFoldDB" id="A0A919UCR0"/>
<reference evidence="3" key="1">
    <citation type="submission" date="2021-01" db="EMBL/GenBank/DDBJ databases">
        <title>Whole genome shotgun sequence of Dactylosporangium siamense NBRC 106093.</title>
        <authorList>
            <person name="Komaki H."/>
            <person name="Tamura T."/>
        </authorList>
    </citation>
    <scope>NUCLEOTIDE SEQUENCE</scope>
    <source>
        <strain evidence="3">NBRC 106093</strain>
    </source>
</reference>
<protein>
    <submittedName>
        <fullName evidence="3">NDP-sugar dehydratase or epimerase</fullName>
    </submittedName>
</protein>
<sequence length="314" mass="33156">MRVLVTGGAGFIGGNLCRELVNHSAVSEVVAFDDLTTGSEGNLDGVGATLITGSILDRPAIDDAVGAVDAVIHLAARPSVPRSVADPLRSHLVNATGTMHVLEACRRAGTPIITASSSSVYGPTRVLPKHEELPTRPQSPYAASKLASESAVLAYGATYGLPVLALRFFNVYGPLQSVGHAYAAVIPTFADAALRGQPLHVHGDGRQTRDFTFVGSVARLLTDAAVRRVTSPTPVNLAFGTRTSLIDLIDKIRGLAGRPVEVVHDPARPGDVRDSQAESSRLRELFPGHEPVPLDVGLAETVSWYERQIATAPR</sequence>
<dbReference type="PANTHER" id="PTHR43000">
    <property type="entry name" value="DTDP-D-GLUCOSE 4,6-DEHYDRATASE-RELATED"/>
    <property type="match status" value="1"/>
</dbReference>
<dbReference type="InterPro" id="IPR001509">
    <property type="entry name" value="Epimerase_deHydtase"/>
</dbReference>
<organism evidence="3 4">
    <name type="scientific">Dactylosporangium siamense</name>
    <dbReference type="NCBI Taxonomy" id="685454"/>
    <lineage>
        <taxon>Bacteria</taxon>
        <taxon>Bacillati</taxon>
        <taxon>Actinomycetota</taxon>
        <taxon>Actinomycetes</taxon>
        <taxon>Micromonosporales</taxon>
        <taxon>Micromonosporaceae</taxon>
        <taxon>Dactylosporangium</taxon>
    </lineage>
</organism>
<evidence type="ECO:0000259" key="2">
    <source>
        <dbReference type="Pfam" id="PF01370"/>
    </source>
</evidence>
<proteinExistence type="inferred from homology"/>
<evidence type="ECO:0000313" key="4">
    <source>
        <dbReference type="Proteomes" id="UP000660611"/>
    </source>
</evidence>
<feature type="domain" description="NAD-dependent epimerase/dehydratase" evidence="2">
    <location>
        <begin position="3"/>
        <end position="227"/>
    </location>
</feature>
<accession>A0A919UCR0</accession>
<name>A0A919UCR0_9ACTN</name>
<evidence type="ECO:0000313" key="3">
    <source>
        <dbReference type="EMBL" id="GIG46870.1"/>
    </source>
</evidence>
<dbReference type="InterPro" id="IPR036291">
    <property type="entry name" value="NAD(P)-bd_dom_sf"/>
</dbReference>